<feature type="compositionally biased region" description="Acidic residues" evidence="1">
    <location>
        <begin position="46"/>
        <end position="59"/>
    </location>
</feature>
<name>D8Q0F4_SCHCM</name>
<feature type="region of interest" description="Disordered" evidence="1">
    <location>
        <begin position="1"/>
        <end position="94"/>
    </location>
</feature>
<feature type="region of interest" description="Disordered" evidence="1">
    <location>
        <begin position="210"/>
        <end position="235"/>
    </location>
</feature>
<evidence type="ECO:0000256" key="1">
    <source>
        <dbReference type="SAM" id="MobiDB-lite"/>
    </source>
</evidence>
<dbReference type="PANTHER" id="PTHR23146">
    <property type="entry name" value="LEO1 PROTEIN"/>
    <property type="match status" value="1"/>
</dbReference>
<evidence type="ECO:0008006" key="4">
    <source>
        <dbReference type="Google" id="ProtNLM"/>
    </source>
</evidence>
<feature type="region of interest" description="Disordered" evidence="1">
    <location>
        <begin position="281"/>
        <end position="471"/>
    </location>
</feature>
<feature type="compositionally biased region" description="Basic and acidic residues" evidence="1">
    <location>
        <begin position="409"/>
        <end position="423"/>
    </location>
</feature>
<dbReference type="EMBL" id="GL377305">
    <property type="protein sequence ID" value="EFI97729.1"/>
    <property type="molecule type" value="Genomic_DNA"/>
</dbReference>
<gene>
    <name evidence="2" type="ORF">SCHCODRAFT_107897</name>
</gene>
<protein>
    <recommendedName>
        <fullName evidence="4">Leo1-like protein</fullName>
    </recommendedName>
</protein>
<dbReference type="VEuPathDB" id="FungiDB:SCHCODRAFT_02618303"/>
<dbReference type="Pfam" id="PF04004">
    <property type="entry name" value="Leo1"/>
    <property type="match status" value="1"/>
</dbReference>
<feature type="compositionally biased region" description="Acidic residues" evidence="1">
    <location>
        <begin position="376"/>
        <end position="392"/>
    </location>
</feature>
<reference evidence="2 3" key="1">
    <citation type="journal article" date="2010" name="Nat. Biotechnol.">
        <title>Genome sequence of the model mushroom Schizophyllum commune.</title>
        <authorList>
            <person name="Ohm R.A."/>
            <person name="de Jong J.F."/>
            <person name="Lugones L.G."/>
            <person name="Aerts A."/>
            <person name="Kothe E."/>
            <person name="Stajich J.E."/>
            <person name="de Vries R.P."/>
            <person name="Record E."/>
            <person name="Levasseur A."/>
            <person name="Baker S.E."/>
            <person name="Bartholomew K.A."/>
            <person name="Coutinho P.M."/>
            <person name="Erdmann S."/>
            <person name="Fowler T.J."/>
            <person name="Gathman A.C."/>
            <person name="Lombard V."/>
            <person name="Henrissat B."/>
            <person name="Knabe N."/>
            <person name="Kuees U."/>
            <person name="Lilly W.W."/>
            <person name="Lindquist E."/>
            <person name="Lucas S."/>
            <person name="Magnuson J.K."/>
            <person name="Piumi F."/>
            <person name="Raudaskoski M."/>
            <person name="Salamov A."/>
            <person name="Schmutz J."/>
            <person name="Schwarze F.W.M.R."/>
            <person name="vanKuyk P.A."/>
            <person name="Horton J.S."/>
            <person name="Grigoriev I.V."/>
            <person name="Woesten H.A.B."/>
        </authorList>
    </citation>
    <scope>NUCLEOTIDE SEQUENCE [LARGE SCALE GENOMIC DNA]</scope>
    <source>
        <strain evidence="3">H4-8 / FGSC 9210</strain>
    </source>
</reference>
<dbReference type="Proteomes" id="UP000007431">
    <property type="component" value="Unassembled WGS sequence"/>
</dbReference>
<keyword evidence="3" id="KW-1185">Reference proteome</keyword>
<evidence type="ECO:0000313" key="3">
    <source>
        <dbReference type="Proteomes" id="UP000007431"/>
    </source>
</evidence>
<feature type="non-terminal residue" evidence="2">
    <location>
        <position position="471"/>
    </location>
</feature>
<dbReference type="AlphaFoldDB" id="D8Q0F4"/>
<dbReference type="FunCoup" id="D8Q0F4">
    <property type="interactions" value="168"/>
</dbReference>
<feature type="compositionally biased region" description="Basic and acidic residues" evidence="1">
    <location>
        <begin position="300"/>
        <end position="333"/>
    </location>
</feature>
<feature type="compositionally biased region" description="Acidic residues" evidence="1">
    <location>
        <begin position="334"/>
        <end position="349"/>
    </location>
</feature>
<proteinExistence type="predicted"/>
<dbReference type="GO" id="GO:0016593">
    <property type="term" value="C:Cdc73/Paf1 complex"/>
    <property type="evidence" value="ECO:0007669"/>
    <property type="project" value="InterPro"/>
</dbReference>
<dbReference type="OMA" id="TNIYRWS"/>
<dbReference type="eggNOG" id="KOG2428">
    <property type="taxonomic scope" value="Eukaryota"/>
</dbReference>
<dbReference type="GO" id="GO:0032968">
    <property type="term" value="P:positive regulation of transcription elongation by RNA polymerase II"/>
    <property type="evidence" value="ECO:0007669"/>
    <property type="project" value="TreeGrafter"/>
</dbReference>
<dbReference type="InterPro" id="IPR007149">
    <property type="entry name" value="Leo1"/>
</dbReference>
<dbReference type="PANTHER" id="PTHR23146:SF0">
    <property type="entry name" value="RNA POLYMERASE-ASSOCIATED PROTEIN LEO1"/>
    <property type="match status" value="1"/>
</dbReference>
<dbReference type="HOGENOM" id="CLU_031059_0_0_1"/>
<dbReference type="GO" id="GO:0006368">
    <property type="term" value="P:transcription elongation by RNA polymerase II"/>
    <property type="evidence" value="ECO:0007669"/>
    <property type="project" value="InterPro"/>
</dbReference>
<accession>D8Q0F4</accession>
<feature type="compositionally biased region" description="Basic and acidic residues" evidence="1">
    <location>
        <begin position="71"/>
        <end position="80"/>
    </location>
</feature>
<organism evidence="3">
    <name type="scientific">Schizophyllum commune (strain H4-8 / FGSC 9210)</name>
    <name type="common">Split gill fungus</name>
    <dbReference type="NCBI Taxonomy" id="578458"/>
    <lineage>
        <taxon>Eukaryota</taxon>
        <taxon>Fungi</taxon>
        <taxon>Dikarya</taxon>
        <taxon>Basidiomycota</taxon>
        <taxon>Agaricomycotina</taxon>
        <taxon>Agaricomycetes</taxon>
        <taxon>Agaricomycetidae</taxon>
        <taxon>Agaricales</taxon>
        <taxon>Schizophyllaceae</taxon>
        <taxon>Schizophyllum</taxon>
    </lineage>
</organism>
<dbReference type="InParanoid" id="D8Q0F4"/>
<dbReference type="GO" id="GO:1990269">
    <property type="term" value="F:RNA polymerase II C-terminal domain phosphoserine binding"/>
    <property type="evidence" value="ECO:0007669"/>
    <property type="project" value="TreeGrafter"/>
</dbReference>
<sequence length="471" mass="53139">MSSYEENMEPSAQDGHDQGGEDVDMNALESKEQYEQGHGGGQSEEGGADDLFGEDEEEAPASPAGGSDRLPTPERERRQALEYTEDTEPLQDEAPVALKEAEVSLPNLPLPRSTDGSVAMPNFLTLDTKPFHSETYEGPENEMAGSAAEIREQSLSIKLKVENTIRWRWAKNQLGEDVRQSNSRIIRWSDGSLSLRLGKELFDIQQTVDNSATTTRQTMGGASQRPSQAPSQHTRPQGLTYLVAQHKHSQVLQAEAPITGFMSLTPSDMQSESHRLLVSAVSQKRNKSVRVRMAPDPTVDPEKEKAELIRQDAKRTKRTRSEPRSRRSRRTDDMWSDDDEEEGYAYDEDNSGRRGGGGGGHKKAGRTKDDTGGGDYQEDDFVVADESEEEEEPSSKRRRNHDDEDDLDRAERELERRNRDERKQGHKASPQPEESDEGEGDMDVESEEEEDRIRLRRDSRRRVQIEEEEDE</sequence>
<feature type="compositionally biased region" description="Acidic residues" evidence="1">
    <location>
        <begin position="433"/>
        <end position="450"/>
    </location>
</feature>
<evidence type="ECO:0000313" key="2">
    <source>
        <dbReference type="EMBL" id="EFI97729.1"/>
    </source>
</evidence>
<dbReference type="STRING" id="578458.D8Q0F4"/>